<dbReference type="EMBL" id="BSNX01000067">
    <property type="protein sequence ID" value="GLQ75167.1"/>
    <property type="molecule type" value="Genomic_DNA"/>
</dbReference>
<keyword evidence="6 9" id="KW-1133">Transmembrane helix</keyword>
<dbReference type="AlphaFoldDB" id="A0AAV5NYR7"/>
<proteinExistence type="inferred from homology"/>
<evidence type="ECO:0000256" key="9">
    <source>
        <dbReference type="RuleBase" id="RU369079"/>
    </source>
</evidence>
<feature type="transmembrane region" description="Helical" evidence="9">
    <location>
        <begin position="12"/>
        <end position="32"/>
    </location>
</feature>
<dbReference type="PANTHER" id="PTHR35011">
    <property type="entry name" value="2,3-DIKETO-L-GULONATE TRAP TRANSPORTER SMALL PERMEASE PROTEIN YIAM"/>
    <property type="match status" value="1"/>
</dbReference>
<dbReference type="Proteomes" id="UP001156690">
    <property type="component" value="Unassembled WGS sequence"/>
</dbReference>
<feature type="transmembrane region" description="Helical" evidence="9">
    <location>
        <begin position="128"/>
        <end position="149"/>
    </location>
</feature>
<reference evidence="12" key="1">
    <citation type="journal article" date="2019" name="Int. J. Syst. Evol. Microbiol.">
        <title>The Global Catalogue of Microorganisms (GCM) 10K type strain sequencing project: providing services to taxonomists for standard genome sequencing and annotation.</title>
        <authorList>
            <consortium name="The Broad Institute Genomics Platform"/>
            <consortium name="The Broad Institute Genome Sequencing Center for Infectious Disease"/>
            <person name="Wu L."/>
            <person name="Ma J."/>
        </authorList>
    </citation>
    <scope>NUCLEOTIDE SEQUENCE [LARGE SCALE GENOMIC DNA]</scope>
    <source>
        <strain evidence="12">NBRC 15640</strain>
    </source>
</reference>
<evidence type="ECO:0000256" key="2">
    <source>
        <dbReference type="ARBA" id="ARBA00022448"/>
    </source>
</evidence>
<evidence type="ECO:0000256" key="8">
    <source>
        <dbReference type="ARBA" id="ARBA00038436"/>
    </source>
</evidence>
<dbReference type="PANTHER" id="PTHR35011:SF4">
    <property type="entry name" value="SLL1102 PROTEIN"/>
    <property type="match status" value="1"/>
</dbReference>
<comment type="similarity">
    <text evidence="8 9">Belongs to the TRAP transporter small permease family.</text>
</comment>
<dbReference type="InterPro" id="IPR007387">
    <property type="entry name" value="TRAP_DctQ"/>
</dbReference>
<feature type="transmembrane region" description="Helical" evidence="9">
    <location>
        <begin position="47"/>
        <end position="65"/>
    </location>
</feature>
<dbReference type="GO" id="GO:0005886">
    <property type="term" value="C:plasma membrane"/>
    <property type="evidence" value="ECO:0007669"/>
    <property type="project" value="UniProtKB-SubCell"/>
</dbReference>
<evidence type="ECO:0000259" key="10">
    <source>
        <dbReference type="Pfam" id="PF04290"/>
    </source>
</evidence>
<dbReference type="Pfam" id="PF04290">
    <property type="entry name" value="DctQ"/>
    <property type="match status" value="1"/>
</dbReference>
<accession>A0AAV5NYR7</accession>
<evidence type="ECO:0000256" key="5">
    <source>
        <dbReference type="ARBA" id="ARBA00022692"/>
    </source>
</evidence>
<evidence type="ECO:0000313" key="12">
    <source>
        <dbReference type="Proteomes" id="UP001156690"/>
    </source>
</evidence>
<keyword evidence="7 9" id="KW-0472">Membrane</keyword>
<keyword evidence="12" id="KW-1185">Reference proteome</keyword>
<evidence type="ECO:0000256" key="6">
    <source>
        <dbReference type="ARBA" id="ARBA00022989"/>
    </source>
</evidence>
<dbReference type="InterPro" id="IPR055348">
    <property type="entry name" value="DctQ"/>
</dbReference>
<comment type="function">
    <text evidence="9">Part of the tripartite ATP-independent periplasmic (TRAP) transport system.</text>
</comment>
<evidence type="ECO:0000256" key="4">
    <source>
        <dbReference type="ARBA" id="ARBA00022519"/>
    </source>
</evidence>
<comment type="subunit">
    <text evidence="9">The complex comprises the extracytoplasmic solute receptor protein and the two transmembrane proteins.</text>
</comment>
<comment type="caution">
    <text evidence="11">The sequence shown here is derived from an EMBL/GenBank/DDBJ whole genome shotgun (WGS) entry which is preliminary data.</text>
</comment>
<feature type="domain" description="Tripartite ATP-independent periplasmic transporters DctQ component" evidence="10">
    <location>
        <begin position="23"/>
        <end position="157"/>
    </location>
</feature>
<organism evidence="11 12">
    <name type="scientific">Vibrio penaeicida</name>
    <dbReference type="NCBI Taxonomy" id="104609"/>
    <lineage>
        <taxon>Bacteria</taxon>
        <taxon>Pseudomonadati</taxon>
        <taxon>Pseudomonadota</taxon>
        <taxon>Gammaproteobacteria</taxon>
        <taxon>Vibrionales</taxon>
        <taxon>Vibrionaceae</taxon>
        <taxon>Vibrio</taxon>
    </lineage>
</organism>
<name>A0AAV5NYR7_9VIBR</name>
<evidence type="ECO:0000256" key="3">
    <source>
        <dbReference type="ARBA" id="ARBA00022475"/>
    </source>
</evidence>
<keyword evidence="4 9" id="KW-0997">Cell inner membrane</keyword>
<keyword evidence="2 9" id="KW-0813">Transport</keyword>
<protein>
    <recommendedName>
        <fullName evidence="9">TRAP transporter small permease protein</fullName>
    </recommendedName>
</protein>
<sequence>MADRMDAFIKKVSHGIAWVYVGLVLVILTQVILRKGFSHGLIALEEFQWHLYAIGVFFGLAYAEITNSHVRVDIFYHRFSVKAKAWIEIVSIVLFLMPFILVVFLHSIDFVYESWRVSERSNAPSGLPFRWLIKSTIPLAFSLLALAGLSKVIRSFATIRKGANRGNQ</sequence>
<keyword evidence="3" id="KW-1003">Cell membrane</keyword>
<feature type="transmembrane region" description="Helical" evidence="9">
    <location>
        <begin position="86"/>
        <end position="108"/>
    </location>
</feature>
<evidence type="ECO:0000256" key="7">
    <source>
        <dbReference type="ARBA" id="ARBA00023136"/>
    </source>
</evidence>
<gene>
    <name evidence="11" type="ORF">GCM10007932_45290</name>
</gene>
<evidence type="ECO:0000313" key="11">
    <source>
        <dbReference type="EMBL" id="GLQ75167.1"/>
    </source>
</evidence>
<comment type="subcellular location">
    <subcellularLocation>
        <location evidence="1 9">Cell inner membrane</location>
        <topology evidence="1 9">Multi-pass membrane protein</topology>
    </subcellularLocation>
</comment>
<evidence type="ECO:0000256" key="1">
    <source>
        <dbReference type="ARBA" id="ARBA00004429"/>
    </source>
</evidence>
<dbReference type="GO" id="GO:0022857">
    <property type="term" value="F:transmembrane transporter activity"/>
    <property type="evidence" value="ECO:0007669"/>
    <property type="project" value="UniProtKB-UniRule"/>
</dbReference>
<keyword evidence="5 9" id="KW-0812">Transmembrane</keyword>